<accession>A0ABZ1CPX3</accession>
<dbReference type="PANTHER" id="PTHR23003">
    <property type="entry name" value="RNA RECOGNITION MOTIF RRM DOMAIN CONTAINING PROTEIN"/>
    <property type="match status" value="1"/>
</dbReference>
<feature type="domain" description="R3H" evidence="5">
    <location>
        <begin position="354"/>
        <end position="418"/>
    </location>
</feature>
<name>A0ABZ1CPX3_9TREE</name>
<dbReference type="Pfam" id="PF00076">
    <property type="entry name" value="RRM_1"/>
    <property type="match status" value="1"/>
</dbReference>
<dbReference type="PROSITE" id="PS50102">
    <property type="entry name" value="RRM"/>
    <property type="match status" value="1"/>
</dbReference>
<feature type="region of interest" description="Disordered" evidence="3">
    <location>
        <begin position="539"/>
        <end position="593"/>
    </location>
</feature>
<dbReference type="PANTHER" id="PTHR23003:SF17">
    <property type="entry name" value="RNA-BINDING PROTEIN PIN4"/>
    <property type="match status" value="1"/>
</dbReference>
<dbReference type="PROSITE" id="PS51061">
    <property type="entry name" value="R3H"/>
    <property type="match status" value="1"/>
</dbReference>
<evidence type="ECO:0000256" key="3">
    <source>
        <dbReference type="SAM" id="MobiDB-lite"/>
    </source>
</evidence>
<feature type="compositionally biased region" description="Low complexity" evidence="3">
    <location>
        <begin position="98"/>
        <end position="121"/>
    </location>
</feature>
<dbReference type="InterPro" id="IPR001374">
    <property type="entry name" value="R3H_dom"/>
</dbReference>
<sequence>MNHTSPPLPNLHSLSISPPPGAYPPPNSNNYRYNGVFGPPSQGSTVSPDWATSPKRSSRSGIPQNWYDPNAPPSRESPNLNAFEAFRRDAPSPPALSPPSSITSVPTTASSHPYHSYQQQPYQPVDNYVPMAVTPSPPPVMSYSLNTANSAPNLAGYNGGGMPQYGSQSLASLTNHRSQANGWRNGYGMPSIPASDDDVIPTAIVIKNIPFAVTRETLLGVMESLGAPLPYAFNYHHDNGVFRGLAFANFRAPDEAASVVAALNGYDVQGRKLRVEYKKVLQPGEKDKIEREKALKRMRSIQFDKSDLVPPPITLPVSRSNGNGNMNGYDNNSPPQSATSATSDSLPATLDMNDPAALDIYSRVLVFKEDRMRDELAFSKNLTPTERRIVHLVAQKLGLTSSTRGDGDSKSVVVLREAPSRPALTTSSSATMSSSYLSPYSTTPTETSPNLRIKKSMPDLRGFNGPVVARDPARSLNPQRSSGNLRADAYSRDYVSMGAAQGRRAVGHNNGFGSGSFNSLFGAPIGDIPPVPPLPSGLGLHSKGHSISSFNGNGNSNGASDPMGEMLSSQPLRNPRGPAGESRGFGGTLRPSASRGMMIGRRVSEEDEDVENASIGGISGSGSVGSSSAVGSERQILNQNQNFMEGMRTRESLEI</sequence>
<evidence type="ECO:0008006" key="8">
    <source>
        <dbReference type="Google" id="ProtNLM"/>
    </source>
</evidence>
<feature type="compositionally biased region" description="Low complexity" evidence="3">
    <location>
        <begin position="422"/>
        <end position="449"/>
    </location>
</feature>
<keyword evidence="7" id="KW-1185">Reference proteome</keyword>
<feature type="region of interest" description="Disordered" evidence="3">
    <location>
        <begin position="1"/>
        <end position="121"/>
    </location>
</feature>
<dbReference type="InterPro" id="IPR034069">
    <property type="entry name" value="R3H_Cip2"/>
</dbReference>
<gene>
    <name evidence="6" type="ORF">IL334_000716</name>
</gene>
<dbReference type="Gene3D" id="3.30.1370.50">
    <property type="entry name" value="R3H-like domain"/>
    <property type="match status" value="1"/>
</dbReference>
<dbReference type="InterPro" id="IPR050374">
    <property type="entry name" value="RRT5_SRSF_SR"/>
</dbReference>
<feature type="region of interest" description="Disordered" evidence="3">
    <location>
        <begin position="465"/>
        <end position="484"/>
    </location>
</feature>
<keyword evidence="1 2" id="KW-0694">RNA-binding</keyword>
<feature type="compositionally biased region" description="Low complexity" evidence="3">
    <location>
        <begin position="321"/>
        <end position="332"/>
    </location>
</feature>
<dbReference type="InterPro" id="IPR034186">
    <property type="entry name" value="PIN4-like_RRM"/>
</dbReference>
<feature type="compositionally biased region" description="Polar residues" evidence="3">
    <location>
        <begin position="333"/>
        <end position="346"/>
    </location>
</feature>
<feature type="region of interest" description="Disordered" evidence="3">
    <location>
        <begin position="605"/>
        <end position="655"/>
    </location>
</feature>
<evidence type="ECO:0000259" key="5">
    <source>
        <dbReference type="PROSITE" id="PS51061"/>
    </source>
</evidence>
<dbReference type="Gene3D" id="3.30.70.330">
    <property type="match status" value="1"/>
</dbReference>
<evidence type="ECO:0000313" key="6">
    <source>
        <dbReference type="EMBL" id="WRT63791.1"/>
    </source>
</evidence>
<organism evidence="6 7">
    <name type="scientific">Kwoniella shivajii</name>
    <dbReference type="NCBI Taxonomy" id="564305"/>
    <lineage>
        <taxon>Eukaryota</taxon>
        <taxon>Fungi</taxon>
        <taxon>Dikarya</taxon>
        <taxon>Basidiomycota</taxon>
        <taxon>Agaricomycotina</taxon>
        <taxon>Tremellomycetes</taxon>
        <taxon>Tremellales</taxon>
        <taxon>Cryptococcaceae</taxon>
        <taxon>Kwoniella</taxon>
    </lineage>
</organism>
<dbReference type="EMBL" id="CP141881">
    <property type="protein sequence ID" value="WRT63791.1"/>
    <property type="molecule type" value="Genomic_DNA"/>
</dbReference>
<dbReference type="Pfam" id="PF01424">
    <property type="entry name" value="R3H"/>
    <property type="match status" value="1"/>
</dbReference>
<dbReference type="SMART" id="SM00360">
    <property type="entry name" value="RRM"/>
    <property type="match status" value="1"/>
</dbReference>
<evidence type="ECO:0000256" key="1">
    <source>
        <dbReference type="ARBA" id="ARBA00022884"/>
    </source>
</evidence>
<dbReference type="SMART" id="SM00393">
    <property type="entry name" value="R3H"/>
    <property type="match status" value="1"/>
</dbReference>
<dbReference type="SUPFAM" id="SSF82708">
    <property type="entry name" value="R3H domain"/>
    <property type="match status" value="1"/>
</dbReference>
<feature type="domain" description="RRM" evidence="4">
    <location>
        <begin position="202"/>
        <end position="280"/>
    </location>
</feature>
<proteinExistence type="predicted"/>
<dbReference type="CDD" id="cd02639">
    <property type="entry name" value="R3H_RRM"/>
    <property type="match status" value="1"/>
</dbReference>
<dbReference type="RefSeq" id="XP_062788531.1">
    <property type="nucleotide sequence ID" value="XM_062932480.1"/>
</dbReference>
<dbReference type="InterPro" id="IPR036867">
    <property type="entry name" value="R3H_dom_sf"/>
</dbReference>
<reference evidence="6 7" key="1">
    <citation type="submission" date="2024-01" db="EMBL/GenBank/DDBJ databases">
        <title>Comparative genomics of Cryptococcus and Kwoniella reveals pathogenesis evolution and contrasting modes of karyotype evolution via chromosome fusion or intercentromeric recombination.</title>
        <authorList>
            <person name="Coelho M.A."/>
            <person name="David-Palma M."/>
            <person name="Shea T."/>
            <person name="Bowers K."/>
            <person name="McGinley-Smith S."/>
            <person name="Mohammad A.W."/>
            <person name="Gnirke A."/>
            <person name="Yurkov A.M."/>
            <person name="Nowrousian M."/>
            <person name="Sun S."/>
            <person name="Cuomo C.A."/>
            <person name="Heitman J."/>
        </authorList>
    </citation>
    <scope>NUCLEOTIDE SEQUENCE [LARGE SCALE GENOMIC DNA]</scope>
    <source>
        <strain evidence="6">CBS 11374</strain>
    </source>
</reference>
<feature type="region of interest" description="Disordered" evidence="3">
    <location>
        <begin position="312"/>
        <end position="349"/>
    </location>
</feature>
<dbReference type="Proteomes" id="UP001329825">
    <property type="component" value="Chromosome 1"/>
</dbReference>
<dbReference type="CDD" id="cd12253">
    <property type="entry name" value="RRM_PIN4_like"/>
    <property type="match status" value="1"/>
</dbReference>
<dbReference type="InterPro" id="IPR012677">
    <property type="entry name" value="Nucleotide-bd_a/b_plait_sf"/>
</dbReference>
<protein>
    <recommendedName>
        <fullName evidence="8">Cytoplasmic protein</fullName>
    </recommendedName>
</protein>
<dbReference type="InterPro" id="IPR035979">
    <property type="entry name" value="RBD_domain_sf"/>
</dbReference>
<dbReference type="SUPFAM" id="SSF54928">
    <property type="entry name" value="RNA-binding domain, RBD"/>
    <property type="match status" value="1"/>
</dbReference>
<dbReference type="GeneID" id="87952847"/>
<feature type="compositionally biased region" description="Pro residues" evidence="3">
    <location>
        <begin position="17"/>
        <end position="27"/>
    </location>
</feature>
<evidence type="ECO:0000256" key="2">
    <source>
        <dbReference type="PROSITE-ProRule" id="PRU00176"/>
    </source>
</evidence>
<dbReference type="InterPro" id="IPR000504">
    <property type="entry name" value="RRM_dom"/>
</dbReference>
<feature type="compositionally biased region" description="Low complexity" evidence="3">
    <location>
        <begin position="539"/>
        <end position="558"/>
    </location>
</feature>
<feature type="region of interest" description="Disordered" evidence="3">
    <location>
        <begin position="422"/>
        <end position="459"/>
    </location>
</feature>
<evidence type="ECO:0000313" key="7">
    <source>
        <dbReference type="Proteomes" id="UP001329825"/>
    </source>
</evidence>
<evidence type="ECO:0000259" key="4">
    <source>
        <dbReference type="PROSITE" id="PS50102"/>
    </source>
</evidence>